<protein>
    <submittedName>
        <fullName evidence="1">Uncharacterized protein</fullName>
    </submittedName>
</protein>
<proteinExistence type="predicted"/>
<sequence length="41" mass="4822">MLCIISKWEDLEFIELVKKRAIEGYPNLPMTIRNNLGPLFD</sequence>
<name>A0A2P2QJN2_RHIMU</name>
<dbReference type="EMBL" id="GGEC01086631">
    <property type="protein sequence ID" value="MBX67115.1"/>
    <property type="molecule type" value="Transcribed_RNA"/>
</dbReference>
<organism evidence="1">
    <name type="scientific">Rhizophora mucronata</name>
    <name type="common">Asiatic mangrove</name>
    <dbReference type="NCBI Taxonomy" id="61149"/>
    <lineage>
        <taxon>Eukaryota</taxon>
        <taxon>Viridiplantae</taxon>
        <taxon>Streptophyta</taxon>
        <taxon>Embryophyta</taxon>
        <taxon>Tracheophyta</taxon>
        <taxon>Spermatophyta</taxon>
        <taxon>Magnoliopsida</taxon>
        <taxon>eudicotyledons</taxon>
        <taxon>Gunneridae</taxon>
        <taxon>Pentapetalae</taxon>
        <taxon>rosids</taxon>
        <taxon>fabids</taxon>
        <taxon>Malpighiales</taxon>
        <taxon>Rhizophoraceae</taxon>
        <taxon>Rhizophora</taxon>
    </lineage>
</organism>
<evidence type="ECO:0000313" key="1">
    <source>
        <dbReference type="EMBL" id="MBX67115.1"/>
    </source>
</evidence>
<dbReference type="AlphaFoldDB" id="A0A2P2QJN2"/>
<accession>A0A2P2QJN2</accession>
<reference evidence="1" key="1">
    <citation type="submission" date="2018-02" db="EMBL/GenBank/DDBJ databases">
        <title>Rhizophora mucronata_Transcriptome.</title>
        <authorList>
            <person name="Meera S.P."/>
            <person name="Sreeshan A."/>
            <person name="Augustine A."/>
        </authorList>
    </citation>
    <scope>NUCLEOTIDE SEQUENCE</scope>
    <source>
        <tissue evidence="1">Leaf</tissue>
    </source>
</reference>